<evidence type="ECO:0000313" key="2">
    <source>
        <dbReference type="Proteomes" id="UP001055580"/>
    </source>
</evidence>
<organism evidence="1 2">
    <name type="scientific">Sphingomonas donggukensis</name>
    <dbReference type="NCBI Taxonomy" id="2949093"/>
    <lineage>
        <taxon>Bacteria</taxon>
        <taxon>Pseudomonadati</taxon>
        <taxon>Pseudomonadota</taxon>
        <taxon>Alphaproteobacteria</taxon>
        <taxon>Sphingomonadales</taxon>
        <taxon>Sphingomonadaceae</taxon>
        <taxon>Sphingomonas</taxon>
    </lineage>
</organism>
<gene>
    <name evidence="1" type="ORF">M9980_13005</name>
</gene>
<accession>A0ABY4TSQ3</accession>
<proteinExistence type="predicted"/>
<evidence type="ECO:0000313" key="1">
    <source>
        <dbReference type="EMBL" id="URW75437.1"/>
    </source>
</evidence>
<reference evidence="1" key="1">
    <citation type="submission" date="2022-05" db="EMBL/GenBank/DDBJ databases">
        <title>Sphingomonas sp. strain RMG20 Genome sequencing and assembly.</title>
        <authorList>
            <person name="Kim I."/>
        </authorList>
    </citation>
    <scope>NUCLEOTIDE SEQUENCE</scope>
    <source>
        <strain evidence="1">RMG20</strain>
    </source>
</reference>
<keyword evidence="2" id="KW-1185">Reference proteome</keyword>
<dbReference type="EMBL" id="CP098401">
    <property type="protein sequence ID" value="URW75437.1"/>
    <property type="molecule type" value="Genomic_DNA"/>
</dbReference>
<dbReference type="SUPFAM" id="SSF52309">
    <property type="entry name" value="N-(deoxy)ribosyltransferase-like"/>
    <property type="match status" value="1"/>
</dbReference>
<name>A0ABY4TSQ3_9SPHN</name>
<dbReference type="Gene3D" id="3.40.50.450">
    <property type="match status" value="1"/>
</dbReference>
<protein>
    <submittedName>
        <fullName evidence="1">Nucleoside 2-deoxyribosyltransferase</fullName>
    </submittedName>
</protein>
<sequence length="282" mass="30989">MNTTLAIEKRNLSAMQYAALSYRIRQITDAAKSGEDVITLTTYSIDEMLPNLQLPSPAEQASHILKYFGDSIQNSGEPARNPPKSFVAQIGAINRPAALRIVRQLADGGLLLIANRSFQGTADEPDGIDLSLKGWAQWEEERRGQFAGSHGFIALQFGDPELDPFLKDVVKPAVSELGYRLEDMRDAARAGVIDNVMRARIRDAAFVLVDLTHANAGAYWEAGYAEGLGKPVLYLCKDSVFAERGTHFDTNHCTTVMWNAKTPAEFSAELQATLRRSLGLFA</sequence>
<dbReference type="Pfam" id="PF05014">
    <property type="entry name" value="Nuc_deoxyrib_tr"/>
    <property type="match status" value="1"/>
</dbReference>
<dbReference type="Proteomes" id="UP001055580">
    <property type="component" value="Chromosome"/>
</dbReference>
<dbReference type="InterPro" id="IPR007710">
    <property type="entry name" value="Nucleoside_deoxyribTrfase"/>
</dbReference>
<dbReference type="RefSeq" id="WP_250751625.1">
    <property type="nucleotide sequence ID" value="NZ_CP098401.1"/>
</dbReference>